<dbReference type="CDD" id="cd06561">
    <property type="entry name" value="AlkD_like"/>
    <property type="match status" value="1"/>
</dbReference>
<evidence type="ECO:0000313" key="1">
    <source>
        <dbReference type="EMBL" id="KKP88557.1"/>
    </source>
</evidence>
<dbReference type="PATRIC" id="fig|1618333.3.peg.387"/>
<dbReference type="Gene3D" id="1.25.10.90">
    <property type="match status" value="1"/>
</dbReference>
<dbReference type="EMBL" id="LBRB01000011">
    <property type="protein sequence ID" value="KKP88557.1"/>
    <property type="molecule type" value="Genomic_DNA"/>
</dbReference>
<accession>A0A0G0GA11</accession>
<protein>
    <submittedName>
        <fullName evidence="1">Putative DNA alkylation repair enzyme</fullName>
    </submittedName>
</protein>
<organism evidence="1 2">
    <name type="scientific">Berkelbacteria bacterium GW2011_GWA2_35_9</name>
    <dbReference type="NCBI Taxonomy" id="1618333"/>
    <lineage>
        <taxon>Bacteria</taxon>
        <taxon>Candidatus Berkelbacteria</taxon>
    </lineage>
</organism>
<proteinExistence type="predicted"/>
<dbReference type="InterPro" id="IPR014825">
    <property type="entry name" value="DNA_alkylation"/>
</dbReference>
<dbReference type="PANTHER" id="PTHR34070:SF1">
    <property type="entry name" value="DNA ALKYLATION REPAIR PROTEIN"/>
    <property type="match status" value="1"/>
</dbReference>
<dbReference type="PANTHER" id="PTHR34070">
    <property type="entry name" value="ARMADILLO-TYPE FOLD"/>
    <property type="match status" value="1"/>
</dbReference>
<name>A0A0G0GA11_9BACT</name>
<dbReference type="SUPFAM" id="SSF48371">
    <property type="entry name" value="ARM repeat"/>
    <property type="match status" value="2"/>
</dbReference>
<dbReference type="AlphaFoldDB" id="A0A0G0GA11"/>
<gene>
    <name evidence="1" type="ORF">UR93_C0011G0005</name>
</gene>
<reference evidence="1 2" key="1">
    <citation type="journal article" date="2015" name="Nature">
        <title>rRNA introns, odd ribosomes, and small enigmatic genomes across a large radiation of phyla.</title>
        <authorList>
            <person name="Brown C.T."/>
            <person name="Hug L.A."/>
            <person name="Thomas B.C."/>
            <person name="Sharon I."/>
            <person name="Castelle C.J."/>
            <person name="Singh A."/>
            <person name="Wilkins M.J."/>
            <person name="Williams K.H."/>
            <person name="Banfield J.F."/>
        </authorList>
    </citation>
    <scope>NUCLEOTIDE SEQUENCE [LARGE SCALE GENOMIC DNA]</scope>
</reference>
<dbReference type="STRING" id="1618333.UR93_C0011G0005"/>
<sequence>MVVSGYNQGMSIIIDELKSQANPTQAKNSKRFFKTGKGEYGEGDGFLGLKVPQIRSVVKKYWKETSLEEAEELLHNKYHEVRLCVLLILVKQFQNASKLPKSHPRTDVSLSNIDIEDPINPGFRVKPGMTKVDDRKQIFDTYTANAIYINNWDLVDLSAPHIVGAYLEDKPKDLLYEFAKSNNLWQKRIAILATFYYIYNGEHKETIKIAKILLHDKHDLIHKAVGWMLREVGKRCNEKILTDFLDENYQTMPRTMLRYAIERLPLHD</sequence>
<dbReference type="InterPro" id="IPR016024">
    <property type="entry name" value="ARM-type_fold"/>
</dbReference>
<comment type="caution">
    <text evidence="1">The sequence shown here is derived from an EMBL/GenBank/DDBJ whole genome shotgun (WGS) entry which is preliminary data.</text>
</comment>
<dbReference type="Pfam" id="PF08713">
    <property type="entry name" value="DNA_alkylation"/>
    <property type="match status" value="2"/>
</dbReference>
<evidence type="ECO:0000313" key="2">
    <source>
        <dbReference type="Proteomes" id="UP000034316"/>
    </source>
</evidence>
<dbReference type="Proteomes" id="UP000034316">
    <property type="component" value="Unassembled WGS sequence"/>
</dbReference>